<sequence>MNAAKQITALAGFPQNTTFNLASALGLMQHHEIITGTEIQSVERDQHRMLYAGIADSVNQISEALS</sequence>
<dbReference type="Pfam" id="PF09261">
    <property type="entry name" value="Alpha-mann_mid"/>
    <property type="match status" value="1"/>
</dbReference>
<dbReference type="GO" id="GO:0004559">
    <property type="term" value="F:alpha-mannosidase activity"/>
    <property type="evidence" value="ECO:0007669"/>
    <property type="project" value="InterPro"/>
</dbReference>
<dbReference type="InterPro" id="IPR015341">
    <property type="entry name" value="Glyco_hydro_38_cen"/>
</dbReference>
<dbReference type="InterPro" id="IPR037094">
    <property type="entry name" value="Glyco_hydro_38_cen_sf"/>
</dbReference>
<protein>
    <recommendedName>
        <fullName evidence="2">Glycoside hydrolase family 38 central domain-containing protein</fullName>
    </recommendedName>
</protein>
<reference evidence="3" key="1">
    <citation type="journal article" date="2023" name="Insect Mol. Biol.">
        <title>Genome sequencing provides insights into the evolution of gene families encoding plant cell wall-degrading enzymes in longhorned beetles.</title>
        <authorList>
            <person name="Shin N.R."/>
            <person name="Okamura Y."/>
            <person name="Kirsch R."/>
            <person name="Pauchet Y."/>
        </authorList>
    </citation>
    <scope>NUCLEOTIDE SEQUENCE</scope>
    <source>
        <strain evidence="3">RBIC_L_NR</strain>
    </source>
</reference>
<dbReference type="InterPro" id="IPR028995">
    <property type="entry name" value="Glyco_hydro_57/38_cen_sf"/>
</dbReference>
<keyword evidence="1" id="KW-0378">Hydrolase</keyword>
<dbReference type="Gene3D" id="1.20.1270.50">
    <property type="entry name" value="Glycoside hydrolase family 38, central domain"/>
    <property type="match status" value="1"/>
</dbReference>
<proteinExistence type="predicted"/>
<feature type="domain" description="Glycoside hydrolase family 38 central" evidence="2">
    <location>
        <begin position="13"/>
        <end position="65"/>
    </location>
</feature>
<evidence type="ECO:0000313" key="4">
    <source>
        <dbReference type="Proteomes" id="UP001162156"/>
    </source>
</evidence>
<dbReference type="Proteomes" id="UP001162156">
    <property type="component" value="Unassembled WGS sequence"/>
</dbReference>
<keyword evidence="4" id="KW-1185">Reference proteome</keyword>
<name>A0AAV8XMD4_9CUCU</name>
<evidence type="ECO:0000259" key="2">
    <source>
        <dbReference type="Pfam" id="PF09261"/>
    </source>
</evidence>
<evidence type="ECO:0000313" key="3">
    <source>
        <dbReference type="EMBL" id="KAJ8939537.1"/>
    </source>
</evidence>
<organism evidence="3 4">
    <name type="scientific">Rhamnusium bicolor</name>
    <dbReference type="NCBI Taxonomy" id="1586634"/>
    <lineage>
        <taxon>Eukaryota</taxon>
        <taxon>Metazoa</taxon>
        <taxon>Ecdysozoa</taxon>
        <taxon>Arthropoda</taxon>
        <taxon>Hexapoda</taxon>
        <taxon>Insecta</taxon>
        <taxon>Pterygota</taxon>
        <taxon>Neoptera</taxon>
        <taxon>Endopterygota</taxon>
        <taxon>Coleoptera</taxon>
        <taxon>Polyphaga</taxon>
        <taxon>Cucujiformia</taxon>
        <taxon>Chrysomeloidea</taxon>
        <taxon>Cerambycidae</taxon>
        <taxon>Lepturinae</taxon>
        <taxon>Rhagiini</taxon>
        <taxon>Rhamnusium</taxon>
    </lineage>
</organism>
<evidence type="ECO:0000256" key="1">
    <source>
        <dbReference type="ARBA" id="ARBA00022801"/>
    </source>
</evidence>
<dbReference type="GO" id="GO:0006013">
    <property type="term" value="P:mannose metabolic process"/>
    <property type="evidence" value="ECO:0007669"/>
    <property type="project" value="InterPro"/>
</dbReference>
<gene>
    <name evidence="3" type="ORF">NQ314_011104</name>
</gene>
<accession>A0AAV8XMD4</accession>
<comment type="caution">
    <text evidence="3">The sequence shown here is derived from an EMBL/GenBank/DDBJ whole genome shotgun (WGS) entry which is preliminary data.</text>
</comment>
<dbReference type="EMBL" id="JANEYF010003072">
    <property type="protein sequence ID" value="KAJ8939537.1"/>
    <property type="molecule type" value="Genomic_DNA"/>
</dbReference>
<dbReference type="SUPFAM" id="SSF88688">
    <property type="entry name" value="Families 57/38 glycoside transferase middle domain"/>
    <property type="match status" value="1"/>
</dbReference>
<dbReference type="AlphaFoldDB" id="A0AAV8XMD4"/>